<accession>A0ABN7VQG9</accession>
<evidence type="ECO:0000313" key="1">
    <source>
        <dbReference type="EMBL" id="CAG8792568.1"/>
    </source>
</evidence>
<name>A0ABN7VQG9_GIGMA</name>
<keyword evidence="2" id="KW-1185">Reference proteome</keyword>
<gene>
    <name evidence="1" type="ORF">GMARGA_LOCUS21476</name>
</gene>
<protein>
    <submittedName>
        <fullName evidence="1">39658_t:CDS:1</fullName>
    </submittedName>
</protein>
<reference evidence="1 2" key="1">
    <citation type="submission" date="2021-06" db="EMBL/GenBank/DDBJ databases">
        <authorList>
            <person name="Kallberg Y."/>
            <person name="Tangrot J."/>
            <person name="Rosling A."/>
        </authorList>
    </citation>
    <scope>NUCLEOTIDE SEQUENCE [LARGE SCALE GENOMIC DNA]</scope>
    <source>
        <strain evidence="1 2">120-4 pot B 10/14</strain>
    </source>
</reference>
<dbReference type="EMBL" id="CAJVQB010019868">
    <property type="protein sequence ID" value="CAG8792568.1"/>
    <property type="molecule type" value="Genomic_DNA"/>
</dbReference>
<organism evidence="1 2">
    <name type="scientific">Gigaspora margarita</name>
    <dbReference type="NCBI Taxonomy" id="4874"/>
    <lineage>
        <taxon>Eukaryota</taxon>
        <taxon>Fungi</taxon>
        <taxon>Fungi incertae sedis</taxon>
        <taxon>Mucoromycota</taxon>
        <taxon>Glomeromycotina</taxon>
        <taxon>Glomeromycetes</taxon>
        <taxon>Diversisporales</taxon>
        <taxon>Gigasporaceae</taxon>
        <taxon>Gigaspora</taxon>
    </lineage>
</organism>
<evidence type="ECO:0000313" key="2">
    <source>
        <dbReference type="Proteomes" id="UP000789901"/>
    </source>
</evidence>
<comment type="caution">
    <text evidence="1">The sequence shown here is derived from an EMBL/GenBank/DDBJ whole genome shotgun (WGS) entry which is preliminary data.</text>
</comment>
<sequence length="117" mass="13865">MLTSEELKHEFLLPTSEHYRECERFARRIVDNMNNTPTRLIGMSPNDATKLKQVYSKPSVKYNRPIGVYKLQLSKSTTIRFLLAPGEWENDSFERYRITDPIWEQLMHIKEEPILPP</sequence>
<dbReference type="Proteomes" id="UP000789901">
    <property type="component" value="Unassembled WGS sequence"/>
</dbReference>
<feature type="non-terminal residue" evidence="1">
    <location>
        <position position="117"/>
    </location>
</feature>
<feature type="non-terminal residue" evidence="1">
    <location>
        <position position="1"/>
    </location>
</feature>
<proteinExistence type="predicted"/>